<feature type="binding site" evidence="3">
    <location>
        <position position="58"/>
    </location>
    <ligand>
        <name>Mg(2+)</name>
        <dbReference type="ChEBI" id="CHEBI:18420"/>
        <label>1</label>
    </ligand>
</feature>
<accession>K4LEH2</accession>
<evidence type="ECO:0000256" key="2">
    <source>
        <dbReference type="ARBA" id="ARBA00022801"/>
    </source>
</evidence>
<comment type="cofactor">
    <cofactor evidence="3">
        <name>Mg(2+)</name>
        <dbReference type="ChEBI" id="CHEBI:18420"/>
    </cofactor>
    <text evidence="3">Binds 2 magnesium ions per subunit.</text>
</comment>
<dbReference type="KEGG" id="tpz:Tph_c12100"/>
<evidence type="ECO:0000313" key="4">
    <source>
        <dbReference type="EMBL" id="AFV11431.1"/>
    </source>
</evidence>
<dbReference type="SUPFAM" id="SSF101478">
    <property type="entry name" value="ADP-ribosylglycohydrolase"/>
    <property type="match status" value="1"/>
</dbReference>
<keyword evidence="3" id="KW-0460">Magnesium</keyword>
<feature type="binding site" evidence="3">
    <location>
        <position position="295"/>
    </location>
    <ligand>
        <name>Mg(2+)</name>
        <dbReference type="ChEBI" id="CHEBI:18420"/>
        <label>1</label>
    </ligand>
</feature>
<proteinExistence type="inferred from homology"/>
<feature type="binding site" evidence="3">
    <location>
        <position position="294"/>
    </location>
    <ligand>
        <name>Mg(2+)</name>
        <dbReference type="ChEBI" id="CHEBI:18420"/>
        <label>1</label>
    </ligand>
</feature>
<dbReference type="InterPro" id="IPR050792">
    <property type="entry name" value="ADP-ribosylglycohydrolase"/>
</dbReference>
<dbReference type="Gene3D" id="1.10.4080.10">
    <property type="entry name" value="ADP-ribosylation/Crystallin J1"/>
    <property type="match status" value="1"/>
</dbReference>
<keyword evidence="3" id="KW-0479">Metal-binding</keyword>
<feature type="binding site" evidence="3">
    <location>
        <position position="59"/>
    </location>
    <ligand>
        <name>Mg(2+)</name>
        <dbReference type="ChEBI" id="CHEBI:18420"/>
        <label>1</label>
    </ligand>
</feature>
<keyword evidence="4" id="KW-0326">Glycosidase</keyword>
<dbReference type="GO" id="GO:0046872">
    <property type="term" value="F:metal ion binding"/>
    <property type="evidence" value="ECO:0007669"/>
    <property type="project" value="UniProtKB-KW"/>
</dbReference>
<evidence type="ECO:0000256" key="3">
    <source>
        <dbReference type="PIRSR" id="PIRSR605502-1"/>
    </source>
</evidence>
<dbReference type="STRING" id="1089553.Tph_c12100"/>
<dbReference type="HOGENOM" id="CLU_024566_7_1_9"/>
<sequence>MDRKRKEFFRGCLLGGAVGDALGWPVEFMRLAEIKKRYGERGIENLVLNADGKAEITDDTQLTLFTAEGLLRASTRRNLRGNCHLPTVVYHAYLRWLHTQGVKCKGGEEIVKNLDGWVSKIKALYARRAPGSTCLSALSNGRMGTIEKHINNSKGCGGVIRVAPVGLMFTKKDAFKIGCELAAITHGHPGGYLSAGLHACIISCLIEGMELEDAVSAAIQELAAYPGSEECLGLINKAVELAQDNDPSEDALKQLGEGWVGEEAIAIAVYCLLVYKNDFKKAVCLAVNHDGDSDSTGAITGNILGVCLGVEGIPPVWWEHVELRDEIIAVADDLQIGFEESERWLKKYPGW</sequence>
<dbReference type="GO" id="GO:0047407">
    <property type="term" value="F:ADP-ribosyl-[dinitrogen reductase] hydrolase activity"/>
    <property type="evidence" value="ECO:0007669"/>
    <property type="project" value="UniProtKB-EC"/>
</dbReference>
<feature type="binding site" evidence="3">
    <location>
        <position position="57"/>
    </location>
    <ligand>
        <name>Mg(2+)</name>
        <dbReference type="ChEBI" id="CHEBI:18420"/>
        <label>1</label>
    </ligand>
</feature>
<evidence type="ECO:0000313" key="5">
    <source>
        <dbReference type="Proteomes" id="UP000000467"/>
    </source>
</evidence>
<evidence type="ECO:0000256" key="1">
    <source>
        <dbReference type="ARBA" id="ARBA00010702"/>
    </source>
</evidence>
<dbReference type="eggNOG" id="COG1397">
    <property type="taxonomic scope" value="Bacteria"/>
</dbReference>
<feature type="binding site" evidence="3">
    <location>
        <position position="292"/>
    </location>
    <ligand>
        <name>Mg(2+)</name>
        <dbReference type="ChEBI" id="CHEBI:18420"/>
        <label>1</label>
    </ligand>
</feature>
<protein>
    <submittedName>
        <fullName evidence="4">ADP-ribosyl-(Dinitrogen reductase) hydrolase DraG</fullName>
        <ecNumber evidence="4">3.2.2.24</ecNumber>
    </submittedName>
</protein>
<dbReference type="PANTHER" id="PTHR16222">
    <property type="entry name" value="ADP-RIBOSYLGLYCOHYDROLASE"/>
    <property type="match status" value="1"/>
</dbReference>
<dbReference type="AlphaFoldDB" id="K4LEH2"/>
<dbReference type="InterPro" id="IPR005502">
    <property type="entry name" value="Ribosyl_crysJ1"/>
</dbReference>
<dbReference type="Pfam" id="PF03747">
    <property type="entry name" value="ADP_ribosyl_GH"/>
    <property type="match status" value="1"/>
</dbReference>
<keyword evidence="2 4" id="KW-0378">Hydrolase</keyword>
<keyword evidence="5" id="KW-1185">Reference proteome</keyword>
<reference evidence="4 5" key="1">
    <citation type="journal article" date="2012" name="BMC Genomics">
        <title>Genome-guided analysis of physiological and morphological traits of the fermentative acetate oxidizer Thermacetogenium phaeum.</title>
        <authorList>
            <person name="Oehler D."/>
            <person name="Poehlein A."/>
            <person name="Leimbach A."/>
            <person name="Muller N."/>
            <person name="Daniel R."/>
            <person name="Gottschalk G."/>
            <person name="Schink B."/>
        </authorList>
    </citation>
    <scope>NUCLEOTIDE SEQUENCE [LARGE SCALE GENOMIC DNA]</scope>
    <source>
        <strain evidence="5">ATCC BAA-254 / DSM 26808 / PB</strain>
    </source>
</reference>
<gene>
    <name evidence="4" type="primary">draG</name>
    <name evidence="4" type="ordered locus">Tph_c12100</name>
</gene>
<dbReference type="EC" id="3.2.2.24" evidence="4"/>
<dbReference type="InterPro" id="IPR036705">
    <property type="entry name" value="Ribosyl_crysJ1_sf"/>
</dbReference>
<organism evidence="4 5">
    <name type="scientific">Thermacetogenium phaeum (strain ATCC BAA-254 / DSM 26808 / PB)</name>
    <dbReference type="NCBI Taxonomy" id="1089553"/>
    <lineage>
        <taxon>Bacteria</taxon>
        <taxon>Bacillati</taxon>
        <taxon>Bacillota</taxon>
        <taxon>Clostridia</taxon>
        <taxon>Thermoanaerobacterales</taxon>
        <taxon>Thermoanaerobacteraceae</taxon>
        <taxon>Thermacetogenium</taxon>
    </lineage>
</organism>
<dbReference type="Proteomes" id="UP000000467">
    <property type="component" value="Chromosome"/>
</dbReference>
<dbReference type="PANTHER" id="PTHR16222:SF24">
    <property type="entry name" value="ADP-RIBOSYLHYDROLASE ARH3"/>
    <property type="match status" value="1"/>
</dbReference>
<name>K4LEH2_THEPS</name>
<comment type="similarity">
    <text evidence="1">Belongs to the ADP-ribosylglycohydrolase family.</text>
</comment>
<dbReference type="RefSeq" id="WP_015050312.1">
    <property type="nucleotide sequence ID" value="NZ_KI912609.1"/>
</dbReference>
<dbReference type="EMBL" id="CP003732">
    <property type="protein sequence ID" value="AFV11431.1"/>
    <property type="molecule type" value="Genomic_DNA"/>
</dbReference>